<dbReference type="InterPro" id="IPR029018">
    <property type="entry name" value="Hex-like_dom2"/>
</dbReference>
<sequence>MAGSLSAFLGQRHQPVRVPAEHTHAAAARPDVPAPPVSTIAVPADRSVRLAATSLADAYAGRGLARPAVGSHPSAAAAVVARIDAGSGLTGEQFRLRRAGTRIGVTAGTAAGARAGLYTLADRVRSASTLVPAAEQGAVQRPRLGLRLTDAGAVGLDDDPARFARGDDYSLGTGRAAAAMLPAAPWVDRKAVARIAREFRAFVDRSLAQGYNAVVVDGFLEYVTFGELGVYPAGDPHPARARAMRRSFGPVWKYAHDMGMKVYLSTDMLATDPPLVRYLDRHAGGLDVDSPALWSVYRAGVAELFHELPYLAGMMIRVGEGGADYDVPGSDYSSALAVTTAAAVRRMLRAVLAPAAAAGKDVIFRSWTVGVGPVGDLHTNPDSYRRVLGSIHDRHLIVSTKYSAGDFYSHLALNPTLAVGDQRRIVEIQSRREFEGLGALPDDLGALDQTALRRLLADNPHIEGVWDWAQEGGPLYAGPRAMYLRHGFWQLWDLNVYLAARLAWHPDLDLARARADWVRQTLATDPAAVRAISAAFALSRTAITDGLYIGPYADRSVTALGLHPPPMMWIFEWDIVSGDSATFDTIYQICRGHLDEAIEQGRTAVRVVRRMRALIAGTDPGDWTEPALRGRFLAALDYQQSLFRTLAAYRTLVLRHAEWLDTGSHRAYDAWHAAQREFVARRAQHRARYGDSLALPAYNFTAAELGLARADRDVAMAWLSRALLAITLLALAAGAWAHRGRPGAVRSAPGATAVRGLWLGATRPWRLAELDPPRSRTDRLLVWALPAGVLVLSRAAYGWFASPVHLVGTLGAWLLYAVVLRALLGRRAGFRLWAALGGVALLRSALLLAVLSVRGPGRYWFDFWNLPGRRAGYVVLAVAAFGWLFVASFGALRAGYRLRRRRAAGAVLVAAGTPLAVLGALVAAIGLETVLTWWNDQLNLLPWGLSRILGLTVYLGIPTALPSAVGAAGVALGLAGGLLLVRRRHRPAA</sequence>
<dbReference type="EMBL" id="AP023355">
    <property type="protein sequence ID" value="BCJ35221.1"/>
    <property type="molecule type" value="Genomic_DNA"/>
</dbReference>
<evidence type="ECO:0000313" key="4">
    <source>
        <dbReference type="Proteomes" id="UP000611640"/>
    </source>
</evidence>
<evidence type="ECO:0000256" key="1">
    <source>
        <dbReference type="ARBA" id="ARBA00022801"/>
    </source>
</evidence>
<keyword evidence="2" id="KW-1133">Transmembrane helix</keyword>
<evidence type="ECO:0000313" key="3">
    <source>
        <dbReference type="EMBL" id="BCJ35221.1"/>
    </source>
</evidence>
<reference evidence="3 4" key="1">
    <citation type="submission" date="2020-08" db="EMBL/GenBank/DDBJ databases">
        <title>Whole genome shotgun sequence of Actinocatenispora thailandica NBRC 105041.</title>
        <authorList>
            <person name="Komaki H."/>
            <person name="Tamura T."/>
        </authorList>
    </citation>
    <scope>NUCLEOTIDE SEQUENCE [LARGE SCALE GENOMIC DNA]</scope>
    <source>
        <strain evidence="3 4">NBRC 105041</strain>
    </source>
</reference>
<feature type="transmembrane region" description="Helical" evidence="2">
    <location>
        <begin position="904"/>
        <end position="934"/>
    </location>
</feature>
<dbReference type="AlphaFoldDB" id="A0A7R7DPC5"/>
<keyword evidence="2" id="KW-0472">Membrane</keyword>
<name>A0A7R7DPC5_9ACTN</name>
<evidence type="ECO:0000256" key="2">
    <source>
        <dbReference type="SAM" id="Phobius"/>
    </source>
</evidence>
<gene>
    <name evidence="3" type="ORF">Athai_27240</name>
</gene>
<feature type="transmembrane region" description="Helical" evidence="2">
    <location>
        <begin position="780"/>
        <end position="800"/>
    </location>
</feature>
<protein>
    <recommendedName>
        <fullName evidence="5">Glycosyl hydrolase family 67 C-terminal domain-containing protein</fullName>
    </recommendedName>
</protein>
<dbReference type="SUPFAM" id="SSF51445">
    <property type="entry name" value="(Trans)glycosidases"/>
    <property type="match status" value="1"/>
</dbReference>
<dbReference type="GO" id="GO:0016787">
    <property type="term" value="F:hydrolase activity"/>
    <property type="evidence" value="ECO:0007669"/>
    <property type="project" value="UniProtKB-KW"/>
</dbReference>
<feature type="transmembrane region" description="Helical" evidence="2">
    <location>
        <begin position="718"/>
        <end position="737"/>
    </location>
</feature>
<keyword evidence="4" id="KW-1185">Reference proteome</keyword>
<feature type="transmembrane region" description="Helical" evidence="2">
    <location>
        <begin position="806"/>
        <end position="824"/>
    </location>
</feature>
<proteinExistence type="predicted"/>
<dbReference type="Gene3D" id="3.30.379.10">
    <property type="entry name" value="Chitobiase/beta-hexosaminidase domain 2-like"/>
    <property type="match status" value="1"/>
</dbReference>
<dbReference type="InterPro" id="IPR017853">
    <property type="entry name" value="GH"/>
</dbReference>
<feature type="transmembrane region" description="Helical" evidence="2">
    <location>
        <begin position="831"/>
        <end position="851"/>
    </location>
</feature>
<dbReference type="SUPFAM" id="SSF55545">
    <property type="entry name" value="beta-N-acetylhexosaminidase-like domain"/>
    <property type="match status" value="1"/>
</dbReference>
<feature type="transmembrane region" description="Helical" evidence="2">
    <location>
        <begin position="954"/>
        <end position="981"/>
    </location>
</feature>
<keyword evidence="1" id="KW-0378">Hydrolase</keyword>
<keyword evidence="2" id="KW-0812">Transmembrane</keyword>
<dbReference type="GO" id="GO:0005975">
    <property type="term" value="P:carbohydrate metabolic process"/>
    <property type="evidence" value="ECO:0007669"/>
    <property type="project" value="UniProtKB-ARBA"/>
</dbReference>
<dbReference type="Proteomes" id="UP000611640">
    <property type="component" value="Chromosome"/>
</dbReference>
<accession>A0A7R7DPC5</accession>
<organism evidence="3 4">
    <name type="scientific">Actinocatenispora thailandica</name>
    <dbReference type="NCBI Taxonomy" id="227318"/>
    <lineage>
        <taxon>Bacteria</taxon>
        <taxon>Bacillati</taxon>
        <taxon>Actinomycetota</taxon>
        <taxon>Actinomycetes</taxon>
        <taxon>Micromonosporales</taxon>
        <taxon>Micromonosporaceae</taxon>
        <taxon>Actinocatenispora</taxon>
    </lineage>
</organism>
<evidence type="ECO:0008006" key="5">
    <source>
        <dbReference type="Google" id="ProtNLM"/>
    </source>
</evidence>
<feature type="transmembrane region" description="Helical" evidence="2">
    <location>
        <begin position="871"/>
        <end position="892"/>
    </location>
</feature>
<dbReference type="KEGG" id="atl:Athai_27240"/>